<name>A0ABD2PAA8_9CUCU</name>
<dbReference type="Proteomes" id="UP001516400">
    <property type="component" value="Unassembled WGS sequence"/>
</dbReference>
<evidence type="ECO:0000313" key="2">
    <source>
        <dbReference type="Proteomes" id="UP001516400"/>
    </source>
</evidence>
<dbReference type="AlphaFoldDB" id="A0ABD2PAA8"/>
<proteinExistence type="predicted"/>
<evidence type="ECO:0000313" key="1">
    <source>
        <dbReference type="EMBL" id="KAL3287622.1"/>
    </source>
</evidence>
<keyword evidence="2" id="KW-1185">Reference proteome</keyword>
<accession>A0ABD2PAA8</accession>
<gene>
    <name evidence="1" type="ORF">HHI36_002091</name>
</gene>
<sequence>FPTYYISNATKDFKHRIEIPKVFKLGFSVRASQQIEIFICEGWDPNRYPCYYFNITRKEINLSKHYTMSENDIRPAVILDSYKVRT</sequence>
<protein>
    <submittedName>
        <fullName evidence="1">Uncharacterized protein</fullName>
    </submittedName>
</protein>
<comment type="caution">
    <text evidence="1">The sequence shown here is derived from an EMBL/GenBank/DDBJ whole genome shotgun (WGS) entry which is preliminary data.</text>
</comment>
<dbReference type="EMBL" id="JABFTP020000185">
    <property type="protein sequence ID" value="KAL3287622.1"/>
    <property type="molecule type" value="Genomic_DNA"/>
</dbReference>
<feature type="non-terminal residue" evidence="1">
    <location>
        <position position="1"/>
    </location>
</feature>
<reference evidence="1 2" key="1">
    <citation type="journal article" date="2021" name="BMC Biol.">
        <title>Horizontally acquired antibacterial genes associated with adaptive radiation of ladybird beetles.</title>
        <authorList>
            <person name="Li H.S."/>
            <person name="Tang X.F."/>
            <person name="Huang Y.H."/>
            <person name="Xu Z.Y."/>
            <person name="Chen M.L."/>
            <person name="Du X.Y."/>
            <person name="Qiu B.Y."/>
            <person name="Chen P.T."/>
            <person name="Zhang W."/>
            <person name="Slipinski A."/>
            <person name="Escalona H.E."/>
            <person name="Waterhouse R.M."/>
            <person name="Zwick A."/>
            <person name="Pang H."/>
        </authorList>
    </citation>
    <scope>NUCLEOTIDE SEQUENCE [LARGE SCALE GENOMIC DNA]</scope>
    <source>
        <strain evidence="1">SYSU2018</strain>
    </source>
</reference>
<organism evidence="1 2">
    <name type="scientific">Cryptolaemus montrouzieri</name>
    <dbReference type="NCBI Taxonomy" id="559131"/>
    <lineage>
        <taxon>Eukaryota</taxon>
        <taxon>Metazoa</taxon>
        <taxon>Ecdysozoa</taxon>
        <taxon>Arthropoda</taxon>
        <taxon>Hexapoda</taxon>
        <taxon>Insecta</taxon>
        <taxon>Pterygota</taxon>
        <taxon>Neoptera</taxon>
        <taxon>Endopterygota</taxon>
        <taxon>Coleoptera</taxon>
        <taxon>Polyphaga</taxon>
        <taxon>Cucujiformia</taxon>
        <taxon>Coccinelloidea</taxon>
        <taxon>Coccinellidae</taxon>
        <taxon>Scymninae</taxon>
        <taxon>Scymnini</taxon>
        <taxon>Cryptolaemus</taxon>
    </lineage>
</organism>